<dbReference type="KEGG" id="gms:SOIL9_39110"/>
<name>A0A6P2CY26_9BACT</name>
<organism evidence="1 2">
    <name type="scientific">Gemmata massiliana</name>
    <dbReference type="NCBI Taxonomy" id="1210884"/>
    <lineage>
        <taxon>Bacteria</taxon>
        <taxon>Pseudomonadati</taxon>
        <taxon>Planctomycetota</taxon>
        <taxon>Planctomycetia</taxon>
        <taxon>Gemmatales</taxon>
        <taxon>Gemmataceae</taxon>
        <taxon>Gemmata</taxon>
    </lineage>
</organism>
<dbReference type="Proteomes" id="UP000464178">
    <property type="component" value="Chromosome"/>
</dbReference>
<dbReference type="EMBL" id="LR593886">
    <property type="protein sequence ID" value="VTR93803.1"/>
    <property type="molecule type" value="Genomic_DNA"/>
</dbReference>
<dbReference type="RefSeq" id="WP_162668471.1">
    <property type="nucleotide sequence ID" value="NZ_LR593886.1"/>
</dbReference>
<dbReference type="AlphaFoldDB" id="A0A6P2CY26"/>
<gene>
    <name evidence="1" type="ORF">SOIL9_39110</name>
</gene>
<evidence type="ECO:0000313" key="2">
    <source>
        <dbReference type="Proteomes" id="UP000464178"/>
    </source>
</evidence>
<sequence length="175" mass="19241">MAKAKTKKPVIEEEEENEVLETPEVAEPVAAAAPVRRVDNGMILDMEGYGAEVASALIVNGLRAYLSVVNKGVNVVATNRAHTAFIPVKIEASNAGLDVRRDDAKPLVEAQGVLAFLYEEGEERTSFYLPVSEYLEMAEDRGESGLRLDVEEHGKWLEKYEGHAGIKRVFARLLS</sequence>
<keyword evidence="2" id="KW-1185">Reference proteome</keyword>
<protein>
    <submittedName>
        <fullName evidence="1">Uncharacterized protein</fullName>
    </submittedName>
</protein>
<accession>A0A6P2CY26</accession>
<evidence type="ECO:0000313" key="1">
    <source>
        <dbReference type="EMBL" id="VTR93803.1"/>
    </source>
</evidence>
<reference evidence="1 2" key="1">
    <citation type="submission" date="2019-05" db="EMBL/GenBank/DDBJ databases">
        <authorList>
            <consortium name="Science for Life Laboratories"/>
        </authorList>
    </citation>
    <scope>NUCLEOTIDE SEQUENCE [LARGE SCALE GENOMIC DNA]</scope>
    <source>
        <strain evidence="1">Soil9</strain>
    </source>
</reference>
<proteinExistence type="predicted"/>